<dbReference type="RefSeq" id="WP_026034325.1">
    <property type="nucleotide sequence ID" value="NZ_ALOY01000184.1"/>
</dbReference>
<keyword evidence="3" id="KW-1185">Reference proteome</keyword>
<dbReference type="AlphaFoldDB" id="A0A075K7R8"/>
<protein>
    <submittedName>
        <fullName evidence="2">NmrA family transcriptional regulator</fullName>
    </submittedName>
</protein>
<dbReference type="PATRIC" id="fig|1217721.7.peg.2764"/>
<dbReference type="GO" id="GO:0044877">
    <property type="term" value="F:protein-containing complex binding"/>
    <property type="evidence" value="ECO:0007669"/>
    <property type="project" value="TreeGrafter"/>
</dbReference>
<sequence>MKILVIGGTGLIGKKVVARLRKHGHEVVPASPSTGVNTISGEGLNEAMSDADVVVDLSNSPSFEDKAVLDFFEVSGRNLVAAETRAGVKHHVALSVVGTGRPILESSGYFRAKVAQERLIRAAGIPYTIVHATQFFEFLSGIAGSGGPGPEIRISSGLMQPIASDDVADAVADYSLGPAVNGIVEIAGPEKASMAELVQRYLSAKGDPRKVIPDPTAPYFGALLEPDSLLPGGVARLGKQDFKTWFAHSA</sequence>
<evidence type="ECO:0000259" key="1">
    <source>
        <dbReference type="Pfam" id="PF13460"/>
    </source>
</evidence>
<dbReference type="SUPFAM" id="SSF51735">
    <property type="entry name" value="NAD(P)-binding Rossmann-fold domains"/>
    <property type="match status" value="1"/>
</dbReference>
<dbReference type="EMBL" id="CP008884">
    <property type="protein sequence ID" value="AIF48183.1"/>
    <property type="molecule type" value="Genomic_DNA"/>
</dbReference>
<dbReference type="Gene3D" id="3.40.50.720">
    <property type="entry name" value="NAD(P)-binding Rossmann-like Domain"/>
    <property type="match status" value="1"/>
</dbReference>
<dbReference type="InterPro" id="IPR016040">
    <property type="entry name" value="NAD(P)-bd_dom"/>
</dbReference>
<evidence type="ECO:0000313" key="3">
    <source>
        <dbReference type="Proteomes" id="UP000027987"/>
    </source>
</evidence>
<dbReference type="KEGG" id="dja:HY57_13400"/>
<dbReference type="InterPro" id="IPR036291">
    <property type="entry name" value="NAD(P)-bd_dom_sf"/>
</dbReference>
<dbReference type="Proteomes" id="UP000027987">
    <property type="component" value="Chromosome"/>
</dbReference>
<gene>
    <name evidence="2" type="ORF">HY57_13400</name>
</gene>
<feature type="domain" description="NAD(P)-binding" evidence="1">
    <location>
        <begin position="7"/>
        <end position="172"/>
    </location>
</feature>
<proteinExistence type="predicted"/>
<accession>A0A075K7R8</accession>
<organism evidence="2 3">
    <name type="scientific">Dyella japonica A8</name>
    <dbReference type="NCBI Taxonomy" id="1217721"/>
    <lineage>
        <taxon>Bacteria</taxon>
        <taxon>Pseudomonadati</taxon>
        <taxon>Pseudomonadota</taxon>
        <taxon>Gammaproteobacteria</taxon>
        <taxon>Lysobacterales</taxon>
        <taxon>Rhodanobacteraceae</taxon>
        <taxon>Dyella</taxon>
    </lineage>
</organism>
<dbReference type="HOGENOM" id="CLU_007383_5_2_6"/>
<dbReference type="OrthoDB" id="9771302at2"/>
<dbReference type="Pfam" id="PF13460">
    <property type="entry name" value="NAD_binding_10"/>
    <property type="match status" value="1"/>
</dbReference>
<evidence type="ECO:0000313" key="2">
    <source>
        <dbReference type="EMBL" id="AIF48183.1"/>
    </source>
</evidence>
<dbReference type="PANTHER" id="PTHR12126">
    <property type="entry name" value="NADH-UBIQUINONE OXIDOREDUCTASE 39 KDA SUBUNIT-RELATED"/>
    <property type="match status" value="1"/>
</dbReference>
<name>A0A075K7R8_9GAMM</name>
<dbReference type="PANTHER" id="PTHR12126:SF11">
    <property type="entry name" value="NADH DEHYDROGENASE [UBIQUINONE] 1 ALPHA SUBCOMPLEX SUBUNIT 9, MITOCHONDRIAL"/>
    <property type="match status" value="1"/>
</dbReference>
<dbReference type="STRING" id="1217721.HY57_13400"/>
<reference evidence="2 3" key="1">
    <citation type="submission" date="2014-07" db="EMBL/GenBank/DDBJ databases">
        <title>Complete Genome Sequence of Dyella japonica Strain A8 Isolated from Malaysian Tropical Soil.</title>
        <authorList>
            <person name="Hui R.K.H."/>
            <person name="Chen J.-W."/>
            <person name="Chan K.-G."/>
            <person name="Leung F.C.C."/>
        </authorList>
    </citation>
    <scope>NUCLEOTIDE SEQUENCE [LARGE SCALE GENOMIC DNA]</scope>
    <source>
        <strain evidence="2 3">A8</strain>
    </source>
</reference>
<dbReference type="InterPro" id="IPR051207">
    <property type="entry name" value="ComplexI_NDUFA9_subunit"/>
</dbReference>